<organism evidence="3 4">
    <name type="scientific">Gemmiger formicilis</name>
    <dbReference type="NCBI Taxonomy" id="745368"/>
    <lineage>
        <taxon>Bacteria</taxon>
        <taxon>Bacillati</taxon>
        <taxon>Bacillota</taxon>
        <taxon>Clostridia</taxon>
        <taxon>Eubacteriales</taxon>
        <taxon>Gemmiger</taxon>
    </lineage>
</organism>
<dbReference type="GO" id="GO:0003700">
    <property type="term" value="F:DNA-binding transcription factor activity"/>
    <property type="evidence" value="ECO:0007669"/>
    <property type="project" value="InterPro"/>
</dbReference>
<dbReference type="RefSeq" id="WP_420896756.1">
    <property type="nucleotide sequence ID" value="NZ_DBEZBT010000229.1"/>
</dbReference>
<evidence type="ECO:0000313" key="3">
    <source>
        <dbReference type="EMBL" id="SKA82558.1"/>
    </source>
</evidence>
<gene>
    <name evidence="3" type="ORF">SAMN02745178_01174</name>
</gene>
<dbReference type="PANTHER" id="PTHR30204:SF83">
    <property type="entry name" value="TRANSCRIPTIONAL REGULATOR, MERR FAMILY"/>
    <property type="match status" value="1"/>
</dbReference>
<dbReference type="GO" id="GO:0003677">
    <property type="term" value="F:DNA binding"/>
    <property type="evidence" value="ECO:0007669"/>
    <property type="project" value="UniProtKB-KW"/>
</dbReference>
<dbReference type="Proteomes" id="UP000190286">
    <property type="component" value="Unassembled WGS sequence"/>
</dbReference>
<name>A0A1T4X0A5_9FIRM</name>
<keyword evidence="1" id="KW-0238">DNA-binding</keyword>
<keyword evidence="4" id="KW-1185">Reference proteome</keyword>
<protein>
    <submittedName>
        <fullName evidence="3">MerR HTH family regulatory protein</fullName>
    </submittedName>
</protein>
<evidence type="ECO:0000313" key="4">
    <source>
        <dbReference type="Proteomes" id="UP000190286"/>
    </source>
</evidence>
<dbReference type="EMBL" id="FUYF01000005">
    <property type="protein sequence ID" value="SKA82558.1"/>
    <property type="molecule type" value="Genomic_DNA"/>
</dbReference>
<dbReference type="SUPFAM" id="SSF46955">
    <property type="entry name" value="Putative DNA-binding domain"/>
    <property type="match status" value="1"/>
</dbReference>
<dbReference type="STRING" id="745368.SAMN02745178_01174"/>
<dbReference type="Gene3D" id="1.10.1660.10">
    <property type="match status" value="1"/>
</dbReference>
<dbReference type="InterPro" id="IPR000551">
    <property type="entry name" value="MerR-type_HTH_dom"/>
</dbReference>
<dbReference type="InterPro" id="IPR009061">
    <property type="entry name" value="DNA-bd_dom_put_sf"/>
</dbReference>
<dbReference type="AlphaFoldDB" id="A0A1T4X0A5"/>
<feature type="domain" description="HTH merR-type" evidence="2">
    <location>
        <begin position="1"/>
        <end position="54"/>
    </location>
</feature>
<dbReference type="InterPro" id="IPR047057">
    <property type="entry name" value="MerR_fam"/>
</dbReference>
<evidence type="ECO:0000259" key="2">
    <source>
        <dbReference type="PROSITE" id="PS50937"/>
    </source>
</evidence>
<dbReference type="Pfam" id="PF13411">
    <property type="entry name" value="MerR_1"/>
    <property type="match status" value="1"/>
</dbReference>
<sequence length="75" mass="8902">MIYTVGEMAQKLGVPAFTLRYYDKEGLLPFVERSSGGIRMFRETDFEWLQVIRCGLFWRRCKRQGMRIYSAAKSR</sequence>
<evidence type="ECO:0000256" key="1">
    <source>
        <dbReference type="ARBA" id="ARBA00023125"/>
    </source>
</evidence>
<reference evidence="3 4" key="1">
    <citation type="submission" date="2017-02" db="EMBL/GenBank/DDBJ databases">
        <authorList>
            <person name="Peterson S.W."/>
        </authorList>
    </citation>
    <scope>NUCLEOTIDE SEQUENCE [LARGE SCALE GENOMIC DNA]</scope>
    <source>
        <strain evidence="3 4">ATCC 27749</strain>
    </source>
</reference>
<dbReference type="PROSITE" id="PS50937">
    <property type="entry name" value="HTH_MERR_2"/>
    <property type="match status" value="1"/>
</dbReference>
<proteinExistence type="predicted"/>
<dbReference type="PANTHER" id="PTHR30204">
    <property type="entry name" value="REDOX-CYCLING DRUG-SENSING TRANSCRIPTIONAL ACTIVATOR SOXR"/>
    <property type="match status" value="1"/>
</dbReference>
<dbReference type="SMART" id="SM00422">
    <property type="entry name" value="HTH_MERR"/>
    <property type="match status" value="1"/>
</dbReference>
<accession>A0A1T4X0A5</accession>
<dbReference type="GeneID" id="93337650"/>